<dbReference type="Gene3D" id="1.10.287.950">
    <property type="entry name" value="Methyl-accepting chemotaxis protein"/>
    <property type="match status" value="1"/>
</dbReference>
<evidence type="ECO:0000313" key="6">
    <source>
        <dbReference type="Proteomes" id="UP000182987"/>
    </source>
</evidence>
<evidence type="ECO:0000256" key="4">
    <source>
        <dbReference type="ARBA" id="ARBA00029447"/>
    </source>
</evidence>
<comment type="subcellular location">
    <subcellularLocation>
        <location evidence="1">Membrane</location>
    </subcellularLocation>
</comment>
<dbReference type="AlphaFoldDB" id="A0A0G9HBM9"/>
<dbReference type="SMART" id="SM00304">
    <property type="entry name" value="HAMP"/>
    <property type="match status" value="1"/>
</dbReference>
<dbReference type="InterPro" id="IPR003660">
    <property type="entry name" value="HAMP_dom"/>
</dbReference>
<dbReference type="PANTHER" id="PTHR43531">
    <property type="entry name" value="PROTEIN ICFG"/>
    <property type="match status" value="1"/>
</dbReference>
<comment type="similarity">
    <text evidence="4">Belongs to the methyl-accepting chemotaxis (MCP) protein family.</text>
</comment>
<evidence type="ECO:0000256" key="3">
    <source>
        <dbReference type="ARBA" id="ARBA00023224"/>
    </source>
</evidence>
<dbReference type="PANTHER" id="PTHR43531:SF14">
    <property type="entry name" value="METHYL-ACCEPTING CHEMOTAXIS PROTEIN I-RELATED"/>
    <property type="match status" value="1"/>
</dbReference>
<accession>A0A0G9HBM9</accession>
<reference evidence="6" key="1">
    <citation type="submission" date="2016-09" db="EMBL/GenBank/DDBJ databases">
        <authorList>
            <person name="Lysoe E."/>
        </authorList>
    </citation>
    <scope>NUCLEOTIDE SEQUENCE [LARGE SCALE GENOMIC DNA]</scope>
    <source>
        <strain evidence="6">LJ96T</strain>
    </source>
</reference>
<evidence type="ECO:0000256" key="1">
    <source>
        <dbReference type="ARBA" id="ARBA00004370"/>
    </source>
</evidence>
<name>A0A0G9HBM9_9GAMM</name>
<keyword evidence="6" id="KW-1185">Reference proteome</keyword>
<sequence length="520" mass="54948">MFQLSSLTIRAKLIAGLSACSLLMLGIGLIGAHGERNININTLDIYQGDLIPILHITDARQSVHADETALDEMLLKRNPSAVDATRTRIESDKSSADAAWAAYYPMISSDVEREAADAVVGLRRKLDDLNQQALTAAAKGDFDPAHSVASADYVATLKSFSERIGILYAENLGQARDSYESSQVAYRRTLIVSAIAIVAGLLIALLLLVALIRAVATPIRQAAALADAIASGELNHVVNVTRHDEVGHLLLALGRMDEQLTGIVREVRRGAQTVDGAARQLAQGNDDLSSRAQEQASSLEETASAMEEMTTSVQQNATHARDAASLAASALQSAHAGQEVTREAALAMHAVEASSHRVVDVISLIDELAFQTNLLALNAAVEAARAGSEGRGFAVVAAEVRRLAQRSAASAKEIRVLISDVSDKVTHGNALVGLSASALQDLVEQVRRTGVLVEEIATASAEQSAGIEQVDGTVALLDEATQHTAALVEEAAASSRSLQEQAAELLARVDFFRIRGAVGD</sequence>
<evidence type="ECO:0000256" key="2">
    <source>
        <dbReference type="ARBA" id="ARBA00022481"/>
    </source>
</evidence>
<organism evidence="5 6">
    <name type="scientific">Luteibacter rhizovicinus DSM 16549</name>
    <dbReference type="NCBI Taxonomy" id="1440763"/>
    <lineage>
        <taxon>Bacteria</taxon>
        <taxon>Pseudomonadati</taxon>
        <taxon>Pseudomonadota</taxon>
        <taxon>Gammaproteobacteria</taxon>
        <taxon>Lysobacterales</taxon>
        <taxon>Rhodanobacteraceae</taxon>
        <taxon>Luteibacter</taxon>
    </lineage>
</organism>
<proteinExistence type="inferred from homology"/>
<dbReference type="FunFam" id="1.10.287.950:FF:000001">
    <property type="entry name" value="Methyl-accepting chemotaxis sensory transducer"/>
    <property type="match status" value="1"/>
</dbReference>
<dbReference type="InterPro" id="IPR004090">
    <property type="entry name" value="Chemotax_Me-accpt_rcpt"/>
</dbReference>
<dbReference type="Pfam" id="PF00015">
    <property type="entry name" value="MCPsignal"/>
    <property type="match status" value="1"/>
</dbReference>
<dbReference type="SMART" id="SM00283">
    <property type="entry name" value="MA"/>
    <property type="match status" value="1"/>
</dbReference>
<gene>
    <name evidence="5" type="ORF">BJI69_19485</name>
</gene>
<dbReference type="Pfam" id="PF00672">
    <property type="entry name" value="HAMP"/>
    <property type="match status" value="1"/>
</dbReference>
<dbReference type="PROSITE" id="PS50111">
    <property type="entry name" value="CHEMOTAXIS_TRANSDUC_2"/>
    <property type="match status" value="1"/>
</dbReference>
<dbReference type="PRINTS" id="PR00260">
    <property type="entry name" value="CHEMTRNSDUCR"/>
</dbReference>
<dbReference type="InterPro" id="IPR024478">
    <property type="entry name" value="HlyB_4HB_MCP"/>
</dbReference>
<dbReference type="GO" id="GO:0006935">
    <property type="term" value="P:chemotaxis"/>
    <property type="evidence" value="ECO:0007669"/>
    <property type="project" value="InterPro"/>
</dbReference>
<dbReference type="Pfam" id="PF12729">
    <property type="entry name" value="4HB_MCP_1"/>
    <property type="match status" value="1"/>
</dbReference>
<dbReference type="Proteomes" id="UP000182987">
    <property type="component" value="Chromosome"/>
</dbReference>
<dbReference type="SUPFAM" id="SSF58104">
    <property type="entry name" value="Methyl-accepting chemotaxis protein (MCP) signaling domain"/>
    <property type="match status" value="1"/>
</dbReference>
<keyword evidence="3" id="KW-0807">Transducer</keyword>
<dbReference type="GO" id="GO:0005886">
    <property type="term" value="C:plasma membrane"/>
    <property type="evidence" value="ECO:0007669"/>
    <property type="project" value="TreeGrafter"/>
</dbReference>
<dbReference type="PATRIC" id="fig|1440763.5.peg.1731"/>
<dbReference type="GO" id="GO:0004888">
    <property type="term" value="F:transmembrane signaling receptor activity"/>
    <property type="evidence" value="ECO:0007669"/>
    <property type="project" value="InterPro"/>
</dbReference>
<dbReference type="InterPro" id="IPR004089">
    <property type="entry name" value="MCPsignal_dom"/>
</dbReference>
<keyword evidence="2" id="KW-0488">Methylation</keyword>
<dbReference type="STRING" id="1440763.BJI69_19485"/>
<dbReference type="KEGG" id="lrz:BJI69_19485"/>
<dbReference type="InterPro" id="IPR051310">
    <property type="entry name" value="MCP_chemotaxis"/>
</dbReference>
<dbReference type="PROSITE" id="PS50885">
    <property type="entry name" value="HAMP"/>
    <property type="match status" value="1"/>
</dbReference>
<protein>
    <submittedName>
        <fullName evidence="5">Uncharacterized protein</fullName>
    </submittedName>
</protein>
<dbReference type="GO" id="GO:0007165">
    <property type="term" value="P:signal transduction"/>
    <property type="evidence" value="ECO:0007669"/>
    <property type="project" value="UniProtKB-KW"/>
</dbReference>
<dbReference type="EMBL" id="CP017480">
    <property type="protein sequence ID" value="APG06651.1"/>
    <property type="molecule type" value="Genomic_DNA"/>
</dbReference>
<evidence type="ECO:0000313" key="5">
    <source>
        <dbReference type="EMBL" id="APG06651.1"/>
    </source>
</evidence>